<dbReference type="InterPro" id="IPR003661">
    <property type="entry name" value="HisK_dim/P_dom"/>
</dbReference>
<feature type="transmembrane region" description="Helical" evidence="10">
    <location>
        <begin position="63"/>
        <end position="82"/>
    </location>
</feature>
<evidence type="ECO:0000256" key="10">
    <source>
        <dbReference type="SAM" id="Phobius"/>
    </source>
</evidence>
<evidence type="ECO:0000256" key="1">
    <source>
        <dbReference type="ARBA" id="ARBA00000085"/>
    </source>
</evidence>
<dbReference type="InterPro" id="IPR036097">
    <property type="entry name" value="HisK_dim/P_sf"/>
</dbReference>
<sequence length="464" mass="52202">MNTNDNPISILGLTGCILLLIGILIPSIFDGWSDYIVENIEASIQLQDSGKLVITSLIFTAKYSISNFFIFFGAMVLVNGLLGRTDMFYRLFIYAGIVMVTIVVYNILHHEGFSYIGHLITLSIILFIHHYIPKQKNFYVIYAVILFSILMAMSWMQLIPLLSKLGIGTSDIATSIKIADLYLTNHSLLNTLAAIFFIVFLIISVILVFLVHLLHKQITAMEKIQENEKELKEARIALVESKVYEEINSLVHDLKTPLSTLEGLSSLLDMRYKNNKLSSISIYISRMEAAIQKMNDMISEILYEDIKQPIAVKELLEYVTSHLILAKQNIEIQLELEEGMPLIYINKIRFSRAISNILENAIASLAGSEGIIQIKVKRKDNSIVFQIVDNGPGIEMSHIESIWREGFSTKNSSGIGLSFVKTVVENHNGTIHVSSVPGSHTQMKITLPVYEEGEITNGYNHLSR</sequence>
<dbReference type="CDD" id="cd00082">
    <property type="entry name" value="HisKA"/>
    <property type="match status" value="1"/>
</dbReference>
<feature type="domain" description="Histidine kinase" evidence="11">
    <location>
        <begin position="249"/>
        <end position="451"/>
    </location>
</feature>
<dbReference type="RefSeq" id="WP_345824494.1">
    <property type="nucleotide sequence ID" value="NZ_JBDIML010000002.1"/>
</dbReference>
<feature type="transmembrane region" description="Helical" evidence="10">
    <location>
        <begin position="113"/>
        <end position="132"/>
    </location>
</feature>
<evidence type="ECO:0000256" key="6">
    <source>
        <dbReference type="ARBA" id="ARBA00022777"/>
    </source>
</evidence>
<feature type="transmembrane region" description="Helical" evidence="10">
    <location>
        <begin position="7"/>
        <end position="29"/>
    </location>
</feature>
<keyword evidence="5" id="KW-0547">Nucleotide-binding</keyword>
<dbReference type="InterPro" id="IPR036890">
    <property type="entry name" value="HATPase_C_sf"/>
</dbReference>
<evidence type="ECO:0000256" key="2">
    <source>
        <dbReference type="ARBA" id="ARBA00012438"/>
    </source>
</evidence>
<dbReference type="Pfam" id="PF00512">
    <property type="entry name" value="HisKA"/>
    <property type="match status" value="1"/>
</dbReference>
<evidence type="ECO:0000256" key="4">
    <source>
        <dbReference type="ARBA" id="ARBA00022679"/>
    </source>
</evidence>
<protein>
    <recommendedName>
        <fullName evidence="2">histidine kinase</fullName>
        <ecNumber evidence="2">2.7.13.3</ecNumber>
    </recommendedName>
</protein>
<feature type="transmembrane region" description="Helical" evidence="10">
    <location>
        <begin position="192"/>
        <end position="214"/>
    </location>
</feature>
<gene>
    <name evidence="12" type="ORF">ABC228_07530</name>
</gene>
<keyword evidence="10" id="KW-0472">Membrane</keyword>
<dbReference type="SUPFAM" id="SSF47384">
    <property type="entry name" value="Homodimeric domain of signal transducing histidine kinase"/>
    <property type="match status" value="1"/>
</dbReference>
<feature type="coiled-coil region" evidence="9">
    <location>
        <begin position="214"/>
        <end position="241"/>
    </location>
</feature>
<dbReference type="Gene3D" id="3.30.565.10">
    <property type="entry name" value="Histidine kinase-like ATPase, C-terminal domain"/>
    <property type="match status" value="1"/>
</dbReference>
<keyword evidence="10" id="KW-1133">Transmembrane helix</keyword>
<dbReference type="SUPFAM" id="SSF55874">
    <property type="entry name" value="ATPase domain of HSP90 chaperone/DNA topoisomerase II/histidine kinase"/>
    <property type="match status" value="1"/>
</dbReference>
<evidence type="ECO:0000259" key="11">
    <source>
        <dbReference type="PROSITE" id="PS50109"/>
    </source>
</evidence>
<proteinExistence type="predicted"/>
<keyword evidence="3" id="KW-0597">Phosphoprotein</keyword>
<keyword evidence="6 12" id="KW-0418">Kinase</keyword>
<evidence type="ECO:0000313" key="12">
    <source>
        <dbReference type="EMBL" id="MEN2767033.1"/>
    </source>
</evidence>
<organism evidence="12 13">
    <name type="scientific">Ornithinibacillus xuwenensis</name>
    <dbReference type="NCBI Taxonomy" id="3144668"/>
    <lineage>
        <taxon>Bacteria</taxon>
        <taxon>Bacillati</taxon>
        <taxon>Bacillota</taxon>
        <taxon>Bacilli</taxon>
        <taxon>Bacillales</taxon>
        <taxon>Bacillaceae</taxon>
        <taxon>Ornithinibacillus</taxon>
    </lineage>
</organism>
<dbReference type="PROSITE" id="PS50109">
    <property type="entry name" value="HIS_KIN"/>
    <property type="match status" value="1"/>
</dbReference>
<keyword evidence="4" id="KW-0808">Transferase</keyword>
<reference evidence="12 13" key="1">
    <citation type="submission" date="2024-05" db="EMBL/GenBank/DDBJ databases">
        <authorList>
            <person name="Haq I."/>
            <person name="Ullah Z."/>
            <person name="Ahmad R."/>
            <person name="Li M."/>
            <person name="Tong Y."/>
        </authorList>
    </citation>
    <scope>NUCLEOTIDE SEQUENCE [LARGE SCALE GENOMIC DNA]</scope>
    <source>
        <strain evidence="12 13">16A2E</strain>
    </source>
</reference>
<evidence type="ECO:0000256" key="7">
    <source>
        <dbReference type="ARBA" id="ARBA00022840"/>
    </source>
</evidence>
<keyword evidence="7" id="KW-0067">ATP-binding</keyword>
<evidence type="ECO:0000256" key="5">
    <source>
        <dbReference type="ARBA" id="ARBA00022741"/>
    </source>
</evidence>
<keyword evidence="9" id="KW-0175">Coiled coil</keyword>
<evidence type="ECO:0000256" key="3">
    <source>
        <dbReference type="ARBA" id="ARBA00022553"/>
    </source>
</evidence>
<dbReference type="InterPro" id="IPR003594">
    <property type="entry name" value="HATPase_dom"/>
</dbReference>
<feature type="transmembrane region" description="Helical" evidence="10">
    <location>
        <begin position="139"/>
        <end position="158"/>
    </location>
</feature>
<dbReference type="Pfam" id="PF02518">
    <property type="entry name" value="HATPase_c"/>
    <property type="match status" value="1"/>
</dbReference>
<keyword evidence="13" id="KW-1185">Reference proteome</keyword>
<dbReference type="InterPro" id="IPR004358">
    <property type="entry name" value="Sig_transdc_His_kin-like_C"/>
</dbReference>
<dbReference type="Proteomes" id="UP001444625">
    <property type="component" value="Unassembled WGS sequence"/>
</dbReference>
<dbReference type="EC" id="2.7.13.3" evidence="2"/>
<dbReference type="PANTHER" id="PTHR43711">
    <property type="entry name" value="TWO-COMPONENT HISTIDINE KINASE"/>
    <property type="match status" value="1"/>
</dbReference>
<dbReference type="InterPro" id="IPR050736">
    <property type="entry name" value="Sensor_HK_Regulatory"/>
</dbReference>
<dbReference type="PANTHER" id="PTHR43711:SF1">
    <property type="entry name" value="HISTIDINE KINASE 1"/>
    <property type="match status" value="1"/>
</dbReference>
<keyword evidence="8" id="KW-0902">Two-component regulatory system</keyword>
<comment type="caution">
    <text evidence="12">The sequence shown here is derived from an EMBL/GenBank/DDBJ whole genome shotgun (WGS) entry which is preliminary data.</text>
</comment>
<evidence type="ECO:0000313" key="13">
    <source>
        <dbReference type="Proteomes" id="UP001444625"/>
    </source>
</evidence>
<dbReference type="Gene3D" id="1.10.287.130">
    <property type="match status" value="1"/>
</dbReference>
<accession>A0ABU9XFG9</accession>
<feature type="transmembrane region" description="Helical" evidence="10">
    <location>
        <begin position="89"/>
        <end position="107"/>
    </location>
</feature>
<keyword evidence="10" id="KW-0812">Transmembrane</keyword>
<name>A0ABU9XFG9_9BACI</name>
<dbReference type="GO" id="GO:0016301">
    <property type="term" value="F:kinase activity"/>
    <property type="evidence" value="ECO:0007669"/>
    <property type="project" value="UniProtKB-KW"/>
</dbReference>
<dbReference type="SMART" id="SM00387">
    <property type="entry name" value="HATPase_c"/>
    <property type="match status" value="1"/>
</dbReference>
<comment type="catalytic activity">
    <reaction evidence="1">
        <text>ATP + protein L-histidine = ADP + protein N-phospho-L-histidine.</text>
        <dbReference type="EC" id="2.7.13.3"/>
    </reaction>
</comment>
<dbReference type="PRINTS" id="PR00344">
    <property type="entry name" value="BCTRLSENSOR"/>
</dbReference>
<dbReference type="InterPro" id="IPR005467">
    <property type="entry name" value="His_kinase_dom"/>
</dbReference>
<evidence type="ECO:0000256" key="9">
    <source>
        <dbReference type="SAM" id="Coils"/>
    </source>
</evidence>
<evidence type="ECO:0000256" key="8">
    <source>
        <dbReference type="ARBA" id="ARBA00023012"/>
    </source>
</evidence>
<dbReference type="EMBL" id="JBDIML010000002">
    <property type="protein sequence ID" value="MEN2767033.1"/>
    <property type="molecule type" value="Genomic_DNA"/>
</dbReference>